<gene>
    <name evidence="7" type="ORF">ESP62_000875</name>
</gene>
<dbReference type="PANTHER" id="PTHR48083:SF19">
    <property type="entry name" value="FLAVIN-DEPENDENT MONOOXYGENASE, OXYGENASE SUBUNIT HSAA"/>
    <property type="match status" value="1"/>
</dbReference>
<evidence type="ECO:0000259" key="5">
    <source>
        <dbReference type="Pfam" id="PF02771"/>
    </source>
</evidence>
<dbReference type="SUPFAM" id="SSF47203">
    <property type="entry name" value="Acyl-CoA dehydrogenase C-terminal domain-like"/>
    <property type="match status" value="1"/>
</dbReference>
<comment type="caution">
    <text evidence="7">The sequence shown here is derived from an EMBL/GenBank/DDBJ whole genome shotgun (WGS) entry which is preliminary data.</text>
</comment>
<evidence type="ECO:0000313" key="7">
    <source>
        <dbReference type="EMBL" id="KAA1379803.1"/>
    </source>
</evidence>
<dbReference type="EC" id="1.-.-.-" evidence="7"/>
<dbReference type="NCBIfam" id="TIGR04022">
    <property type="entry name" value="sulfur_SfnB"/>
    <property type="match status" value="1"/>
</dbReference>
<dbReference type="InterPro" id="IPR009100">
    <property type="entry name" value="AcylCoA_DH/oxidase_NM_dom_sf"/>
</dbReference>
<evidence type="ECO:0000256" key="3">
    <source>
        <dbReference type="ARBA" id="ARBA00049661"/>
    </source>
</evidence>
<dbReference type="InterPro" id="IPR036250">
    <property type="entry name" value="AcylCo_DH-like_C"/>
</dbReference>
<dbReference type="PIRSF" id="PIRSF016578">
    <property type="entry name" value="HsaA"/>
    <property type="match status" value="1"/>
</dbReference>
<dbReference type="GO" id="GO:0003995">
    <property type="term" value="F:acyl-CoA dehydrogenase activity"/>
    <property type="evidence" value="ECO:0007669"/>
    <property type="project" value="TreeGrafter"/>
</dbReference>
<dbReference type="Gene3D" id="2.40.110.10">
    <property type="entry name" value="Butyryl-CoA Dehydrogenase, subunit A, domain 2"/>
    <property type="match status" value="1"/>
</dbReference>
<keyword evidence="1" id="KW-0285">Flavoprotein</keyword>
<dbReference type="GO" id="GO:0005737">
    <property type="term" value="C:cytoplasm"/>
    <property type="evidence" value="ECO:0007669"/>
    <property type="project" value="TreeGrafter"/>
</dbReference>
<dbReference type="Pfam" id="PF02770">
    <property type="entry name" value="Acyl-CoA_dh_M"/>
    <property type="match status" value="1"/>
</dbReference>
<protein>
    <submittedName>
        <fullName evidence="7">SfnB family sulfur acquisition oxidoreductase</fullName>
        <ecNumber evidence="7">1.-.-.-</ecNumber>
    </submittedName>
</protein>
<keyword evidence="8" id="KW-1185">Reference proteome</keyword>
<dbReference type="InterPro" id="IPR013786">
    <property type="entry name" value="AcylCoA_DH/ox_N"/>
</dbReference>
<name>A0A641ARH0_9ACTN</name>
<sequence length="400" mass="42494">MVGPPARSRVLTVSSVPELLAAVRELVPTIAEGAVDRDRERRLPRAELDELSRVGALAVTVPASHGGVGGGAAAAFEVTRLLATADPNVAQIPQSHFVYLRLVELAGPTALKDQIFASVLGGARVANAQSERGGRTLTDIRTTIRPEGQEAVVDGEKFYCTGSLTADWLAVLARDAEGLDHIGFVRADAPGVALVDDWTGMGQRTTASGTITFDAVRLPTSHIAPRADAVTGPYGYGALAQGLHAAIDVGIARGALTEAAAFVRSSSRPWFEAQVDRAEDDPLLVQRFGELEVEVRAAEATLAAAGAAVDLVDRARTDEAAAEASLQVATAKVLADRAAISVTNALFELGGTRSSDDRLDLHRHWRNARTHTLHDPVRWKLQHLGRWAVRGERPPRGPQL</sequence>
<accession>A0A641ARH0</accession>
<reference evidence="7" key="1">
    <citation type="submission" date="2019-09" db="EMBL/GenBank/DDBJ databases">
        <authorList>
            <person name="Li J."/>
        </authorList>
    </citation>
    <scope>NUCLEOTIDE SEQUENCE [LARGE SCALE GENOMIC DNA]</scope>
    <source>
        <strain evidence="7">NRBC 14897</strain>
    </source>
</reference>
<dbReference type="InterPro" id="IPR023922">
    <property type="entry name" value="S04_starv_induced_SfnB"/>
</dbReference>
<dbReference type="Gene3D" id="1.20.140.10">
    <property type="entry name" value="Butyryl-CoA Dehydrogenase, subunit A, domain 3"/>
    <property type="match status" value="1"/>
</dbReference>
<feature type="domain" description="Acyl-CoA dehydrogenase C-terminal" evidence="6">
    <location>
        <begin position="244"/>
        <end position="375"/>
    </location>
</feature>
<keyword evidence="2 7" id="KW-0560">Oxidoreductase</keyword>
<dbReference type="GO" id="GO:0016712">
    <property type="term" value="F:oxidoreductase activity, acting on paired donors, with incorporation or reduction of molecular oxygen, reduced flavin or flavoprotein as one donor, and incorporation of one atom of oxygen"/>
    <property type="evidence" value="ECO:0007669"/>
    <property type="project" value="TreeGrafter"/>
</dbReference>
<dbReference type="GO" id="GO:0050660">
    <property type="term" value="F:flavin adenine dinucleotide binding"/>
    <property type="evidence" value="ECO:0007669"/>
    <property type="project" value="InterPro"/>
</dbReference>
<dbReference type="InterPro" id="IPR046373">
    <property type="entry name" value="Acyl-CoA_Oxase/DH_mid-dom_sf"/>
</dbReference>
<evidence type="ECO:0000256" key="2">
    <source>
        <dbReference type="ARBA" id="ARBA00023002"/>
    </source>
</evidence>
<dbReference type="Pfam" id="PF02771">
    <property type="entry name" value="Acyl-CoA_dh_N"/>
    <property type="match status" value="1"/>
</dbReference>
<dbReference type="InterPro" id="IPR037069">
    <property type="entry name" value="AcylCoA_DH/ox_N_sf"/>
</dbReference>
<evidence type="ECO:0000256" key="1">
    <source>
        <dbReference type="ARBA" id="ARBA00022630"/>
    </source>
</evidence>
<dbReference type="AlphaFoldDB" id="A0A641ARH0"/>
<dbReference type="InterPro" id="IPR013107">
    <property type="entry name" value="Acyl-CoA_DH_C"/>
</dbReference>
<dbReference type="InterPro" id="IPR050741">
    <property type="entry name" value="Acyl-CoA_dehydrogenase"/>
</dbReference>
<dbReference type="SUPFAM" id="SSF56645">
    <property type="entry name" value="Acyl-CoA dehydrogenase NM domain-like"/>
    <property type="match status" value="1"/>
</dbReference>
<feature type="domain" description="Acyl-CoA oxidase/dehydrogenase middle" evidence="4">
    <location>
        <begin position="133"/>
        <end position="216"/>
    </location>
</feature>
<dbReference type="RefSeq" id="WP_129179667.1">
    <property type="nucleotide sequence ID" value="NZ_JAGIOG010000001.1"/>
</dbReference>
<evidence type="ECO:0000259" key="4">
    <source>
        <dbReference type="Pfam" id="PF02770"/>
    </source>
</evidence>
<dbReference type="EMBL" id="SDPP02000001">
    <property type="protein sequence ID" value="KAA1379803.1"/>
    <property type="molecule type" value="Genomic_DNA"/>
</dbReference>
<dbReference type="Pfam" id="PF08028">
    <property type="entry name" value="Acyl-CoA_dh_2"/>
    <property type="match status" value="1"/>
</dbReference>
<feature type="domain" description="Acyl-CoA dehydrogenase/oxidase N-terminal" evidence="5">
    <location>
        <begin position="20"/>
        <end position="120"/>
    </location>
</feature>
<evidence type="ECO:0000259" key="6">
    <source>
        <dbReference type="Pfam" id="PF08028"/>
    </source>
</evidence>
<evidence type="ECO:0000313" key="8">
    <source>
        <dbReference type="Proteomes" id="UP001515100"/>
    </source>
</evidence>
<proteinExistence type="inferred from homology"/>
<dbReference type="Gene3D" id="1.10.540.10">
    <property type="entry name" value="Acyl-CoA dehydrogenase/oxidase, N-terminal domain"/>
    <property type="match status" value="1"/>
</dbReference>
<dbReference type="GO" id="GO:0033539">
    <property type="term" value="P:fatty acid beta-oxidation using acyl-CoA dehydrogenase"/>
    <property type="evidence" value="ECO:0007669"/>
    <property type="project" value="TreeGrafter"/>
</dbReference>
<organism evidence="7 8">
    <name type="scientific">Aeromicrobium fastidiosum</name>
    <dbReference type="NCBI Taxonomy" id="52699"/>
    <lineage>
        <taxon>Bacteria</taxon>
        <taxon>Bacillati</taxon>
        <taxon>Actinomycetota</taxon>
        <taxon>Actinomycetes</taxon>
        <taxon>Propionibacteriales</taxon>
        <taxon>Nocardioidaceae</taxon>
        <taxon>Aeromicrobium</taxon>
    </lineage>
</organism>
<dbReference type="OrthoDB" id="571684at2"/>
<comment type="similarity">
    <text evidence="3">Belongs to the HpaH/HsaA monooxygenase family.</text>
</comment>
<dbReference type="InterPro" id="IPR006091">
    <property type="entry name" value="Acyl-CoA_Oxase/DH_mid-dom"/>
</dbReference>
<dbReference type="Proteomes" id="UP001515100">
    <property type="component" value="Unassembled WGS sequence"/>
</dbReference>
<dbReference type="PANTHER" id="PTHR48083">
    <property type="entry name" value="MEDIUM-CHAIN SPECIFIC ACYL-COA DEHYDROGENASE, MITOCHONDRIAL-RELATED"/>
    <property type="match status" value="1"/>
</dbReference>